<dbReference type="Proteomes" id="UP000501168">
    <property type="component" value="Chromosome"/>
</dbReference>
<dbReference type="PANTHER" id="PTHR42760:SF123">
    <property type="entry name" value="OXIDOREDUCTASE"/>
    <property type="match status" value="1"/>
</dbReference>
<evidence type="ECO:0000313" key="3">
    <source>
        <dbReference type="Proteomes" id="UP000501168"/>
    </source>
</evidence>
<dbReference type="Gene3D" id="3.40.50.720">
    <property type="entry name" value="NAD(P)-binding Rossmann-like Domain"/>
    <property type="match status" value="1"/>
</dbReference>
<dbReference type="PRINTS" id="PR00081">
    <property type="entry name" value="GDHRDH"/>
</dbReference>
<evidence type="ECO:0000313" key="2">
    <source>
        <dbReference type="EMBL" id="QIQ21880.1"/>
    </source>
</evidence>
<dbReference type="InterPro" id="IPR036291">
    <property type="entry name" value="NAD(P)-bd_dom_sf"/>
</dbReference>
<dbReference type="PRINTS" id="PR00080">
    <property type="entry name" value="SDRFAMILY"/>
</dbReference>
<name>A0A6G9IE67_9GAMM</name>
<dbReference type="CDD" id="cd05233">
    <property type="entry name" value="SDR_c"/>
    <property type="match status" value="1"/>
</dbReference>
<dbReference type="InterPro" id="IPR002347">
    <property type="entry name" value="SDR_fam"/>
</dbReference>
<comment type="similarity">
    <text evidence="1">Belongs to the short-chain dehydrogenases/reductases (SDR) family.</text>
</comment>
<dbReference type="PANTHER" id="PTHR42760">
    <property type="entry name" value="SHORT-CHAIN DEHYDROGENASES/REDUCTASES FAMILY MEMBER"/>
    <property type="match status" value="1"/>
</dbReference>
<dbReference type="AlphaFoldDB" id="A0A6G9IE67"/>
<evidence type="ECO:0000256" key="1">
    <source>
        <dbReference type="ARBA" id="ARBA00006484"/>
    </source>
</evidence>
<dbReference type="KEGG" id="orb:IPMB12_09420"/>
<proteinExistence type="inferred from homology"/>
<dbReference type="SUPFAM" id="SSF51735">
    <property type="entry name" value="NAD(P)-binding Rossmann-fold domains"/>
    <property type="match status" value="1"/>
</dbReference>
<dbReference type="Pfam" id="PF13561">
    <property type="entry name" value="adh_short_C2"/>
    <property type="match status" value="1"/>
</dbReference>
<protein>
    <submittedName>
        <fullName evidence="2">SDR family oxidoreductase</fullName>
    </submittedName>
</protein>
<dbReference type="RefSeq" id="WP_166917102.1">
    <property type="nucleotide sequence ID" value="NZ_CP050253.1"/>
</dbReference>
<gene>
    <name evidence="2" type="ORF">IPMB12_09420</name>
</gene>
<dbReference type="EMBL" id="CP050253">
    <property type="protein sequence ID" value="QIQ21880.1"/>
    <property type="molecule type" value="Genomic_DNA"/>
</dbReference>
<keyword evidence="3" id="KW-1185">Reference proteome</keyword>
<dbReference type="FunFam" id="3.40.50.720:FF:000084">
    <property type="entry name" value="Short-chain dehydrogenase reductase"/>
    <property type="match status" value="1"/>
</dbReference>
<accession>A0A6G9IE67</accession>
<dbReference type="GO" id="GO:0030497">
    <property type="term" value="P:fatty acid elongation"/>
    <property type="evidence" value="ECO:0007669"/>
    <property type="project" value="TreeGrafter"/>
</dbReference>
<organism evidence="2 3">
    <name type="scientific">Zophobihabitans entericus</name>
    <dbReference type="NCBI Taxonomy" id="1635327"/>
    <lineage>
        <taxon>Bacteria</taxon>
        <taxon>Pseudomonadati</taxon>
        <taxon>Pseudomonadota</taxon>
        <taxon>Gammaproteobacteria</taxon>
        <taxon>Orbales</taxon>
        <taxon>Orbaceae</taxon>
        <taxon>Zophobihabitans</taxon>
    </lineage>
</organism>
<dbReference type="InParanoid" id="A0A6G9IE67"/>
<sequence>MSNSWLGLESDVCVITGAVGGMGSEISREFAKQKAKLVLVDLDEAKCQQFAAELSKEYGIEAIGLSCNTTNEASVDAAVQKVKEKFGRCDVLVNTAAILRFCPLEDLPLDEWNQTINVNMTGYFLMSQRFGRLMIEQKSGRMVHISTVASHTPETYSGAYSATKAAVSMMSKQIAAEWGQFGIRSNAICPCFVKTPLSKKFYEDKAVEEGRTRMIASRRIGETMDIANAVLYLASKRSDYSNGTELVVDGGYEVMLGDLVPRPGGRRQFAIEQHAAAQAAKAAKK</sequence>
<dbReference type="GO" id="GO:0016616">
    <property type="term" value="F:oxidoreductase activity, acting on the CH-OH group of donors, NAD or NADP as acceptor"/>
    <property type="evidence" value="ECO:0007669"/>
    <property type="project" value="TreeGrafter"/>
</dbReference>
<reference evidence="2 3" key="1">
    <citation type="submission" date="2020-03" db="EMBL/GenBank/DDBJ databases">
        <title>Complete genome sequence of Orbus sp. IPMB12 (BCRC 80908).</title>
        <authorList>
            <person name="Lo W.-S."/>
            <person name="Chang T.-H."/>
            <person name="Kuo C.-H."/>
        </authorList>
    </citation>
    <scope>NUCLEOTIDE SEQUENCE [LARGE SCALE GENOMIC DNA]</scope>
    <source>
        <strain evidence="2 3">IPMB12</strain>
    </source>
</reference>